<evidence type="ECO:0000313" key="1">
    <source>
        <dbReference type="EMBL" id="GIY76754.1"/>
    </source>
</evidence>
<protein>
    <submittedName>
        <fullName evidence="1">Uncharacterized protein</fullName>
    </submittedName>
</protein>
<reference evidence="1 2" key="1">
    <citation type="submission" date="2021-06" db="EMBL/GenBank/DDBJ databases">
        <title>Caerostris extrusa draft genome.</title>
        <authorList>
            <person name="Kono N."/>
            <person name="Arakawa K."/>
        </authorList>
    </citation>
    <scope>NUCLEOTIDE SEQUENCE [LARGE SCALE GENOMIC DNA]</scope>
</reference>
<evidence type="ECO:0000313" key="2">
    <source>
        <dbReference type="Proteomes" id="UP001054945"/>
    </source>
</evidence>
<sequence length="70" mass="8349">MRGGILTIYKDNNRREVECSLRGAAERREVFADENQEELLGGIRRNNWEKQPWGRKWKPGAEIFDTCHWM</sequence>
<proteinExistence type="predicted"/>
<dbReference type="AlphaFoldDB" id="A0AAV4W4E8"/>
<organism evidence="1 2">
    <name type="scientific">Caerostris extrusa</name>
    <name type="common">Bark spider</name>
    <name type="synonym">Caerostris bankana</name>
    <dbReference type="NCBI Taxonomy" id="172846"/>
    <lineage>
        <taxon>Eukaryota</taxon>
        <taxon>Metazoa</taxon>
        <taxon>Ecdysozoa</taxon>
        <taxon>Arthropoda</taxon>
        <taxon>Chelicerata</taxon>
        <taxon>Arachnida</taxon>
        <taxon>Araneae</taxon>
        <taxon>Araneomorphae</taxon>
        <taxon>Entelegynae</taxon>
        <taxon>Araneoidea</taxon>
        <taxon>Araneidae</taxon>
        <taxon>Caerostris</taxon>
    </lineage>
</organism>
<name>A0AAV4W4E8_CAEEX</name>
<keyword evidence="2" id="KW-1185">Reference proteome</keyword>
<accession>A0AAV4W4E8</accession>
<comment type="caution">
    <text evidence="1">The sequence shown here is derived from an EMBL/GenBank/DDBJ whole genome shotgun (WGS) entry which is preliminary data.</text>
</comment>
<gene>
    <name evidence="1" type="ORF">CEXT_396741</name>
</gene>
<dbReference type="EMBL" id="BPLR01015529">
    <property type="protein sequence ID" value="GIY76754.1"/>
    <property type="molecule type" value="Genomic_DNA"/>
</dbReference>
<dbReference type="Proteomes" id="UP001054945">
    <property type="component" value="Unassembled WGS sequence"/>
</dbReference>